<evidence type="ECO:0000256" key="6">
    <source>
        <dbReference type="SAM" id="Coils"/>
    </source>
</evidence>
<evidence type="ECO:0000313" key="10">
    <source>
        <dbReference type="EMBL" id="KAG5196199.1"/>
    </source>
</evidence>
<dbReference type="PROSITE" id="PS50089">
    <property type="entry name" value="ZF_RING_2"/>
    <property type="match status" value="1"/>
</dbReference>
<dbReference type="Gene3D" id="2.60.120.920">
    <property type="match status" value="1"/>
</dbReference>
<dbReference type="InterPro" id="IPR000315">
    <property type="entry name" value="Znf_B-box"/>
</dbReference>
<dbReference type="SMART" id="SM00184">
    <property type="entry name" value="RING"/>
    <property type="match status" value="1"/>
</dbReference>
<evidence type="ECO:0000256" key="1">
    <source>
        <dbReference type="ARBA" id="ARBA00008518"/>
    </source>
</evidence>
<dbReference type="InterPro" id="IPR003877">
    <property type="entry name" value="SPRY_dom"/>
</dbReference>
<dbReference type="InterPro" id="IPR001870">
    <property type="entry name" value="B30.2/SPRY"/>
</dbReference>
<dbReference type="PROSITE" id="PS50119">
    <property type="entry name" value="ZF_BBOX"/>
    <property type="match status" value="1"/>
</dbReference>
<feature type="coiled-coil region" evidence="6">
    <location>
        <begin position="191"/>
        <end position="218"/>
    </location>
</feature>
<dbReference type="PANTHER" id="PTHR24103">
    <property type="entry name" value="E3 UBIQUITIN-PROTEIN LIGASE TRIM"/>
    <property type="match status" value="1"/>
</dbReference>
<gene>
    <name evidence="10" type="ORF">JEQ12_010885</name>
</gene>
<dbReference type="Pfam" id="PF00622">
    <property type="entry name" value="SPRY"/>
    <property type="match status" value="1"/>
</dbReference>
<dbReference type="PRINTS" id="PR01407">
    <property type="entry name" value="BUTYPHLNCDUF"/>
</dbReference>
<feature type="domain" description="B30.2/SPRY" evidence="9">
    <location>
        <begin position="261"/>
        <end position="457"/>
    </location>
</feature>
<dbReference type="SMART" id="SM00336">
    <property type="entry name" value="BBOX"/>
    <property type="match status" value="1"/>
</dbReference>
<comment type="similarity">
    <text evidence="1">Belongs to the TRIM/RBCC family.</text>
</comment>
<dbReference type="InterPro" id="IPR050143">
    <property type="entry name" value="TRIM/RBCC"/>
</dbReference>
<dbReference type="InterPro" id="IPR013320">
    <property type="entry name" value="ConA-like_dom_sf"/>
</dbReference>
<dbReference type="InterPro" id="IPR013083">
    <property type="entry name" value="Znf_RING/FYVE/PHD"/>
</dbReference>
<dbReference type="EMBL" id="JAEMGP010000021">
    <property type="protein sequence ID" value="KAG5196199.1"/>
    <property type="molecule type" value="Genomic_DNA"/>
</dbReference>
<dbReference type="Gene3D" id="3.30.40.10">
    <property type="entry name" value="Zinc/RING finger domain, C3HC4 (zinc finger)"/>
    <property type="match status" value="1"/>
</dbReference>
<dbReference type="InterPro" id="IPR001841">
    <property type="entry name" value="Znf_RING"/>
</dbReference>
<feature type="domain" description="B box-type" evidence="8">
    <location>
        <begin position="88"/>
        <end position="129"/>
    </location>
</feature>
<accession>A0A835ZP36</accession>
<dbReference type="InterPro" id="IPR018957">
    <property type="entry name" value="Znf_C3HC4_RING-type"/>
</dbReference>
<comment type="caution">
    <text evidence="10">The sequence shown here is derived from an EMBL/GenBank/DDBJ whole genome shotgun (WGS) entry which is preliminary data.</text>
</comment>
<evidence type="ECO:0000259" key="8">
    <source>
        <dbReference type="PROSITE" id="PS50119"/>
    </source>
</evidence>
<keyword evidence="4" id="KW-0862">Zinc</keyword>
<evidence type="ECO:0000256" key="3">
    <source>
        <dbReference type="ARBA" id="ARBA00022771"/>
    </source>
</evidence>
<evidence type="ECO:0000256" key="5">
    <source>
        <dbReference type="PROSITE-ProRule" id="PRU00024"/>
    </source>
</evidence>
<organism evidence="10 11">
    <name type="scientific">Ovis aries</name>
    <name type="common">Sheep</name>
    <dbReference type="NCBI Taxonomy" id="9940"/>
    <lineage>
        <taxon>Eukaryota</taxon>
        <taxon>Metazoa</taxon>
        <taxon>Chordata</taxon>
        <taxon>Craniata</taxon>
        <taxon>Vertebrata</taxon>
        <taxon>Euteleostomi</taxon>
        <taxon>Mammalia</taxon>
        <taxon>Eutheria</taxon>
        <taxon>Laurasiatheria</taxon>
        <taxon>Artiodactyla</taxon>
        <taxon>Ruminantia</taxon>
        <taxon>Pecora</taxon>
        <taxon>Bovidae</taxon>
        <taxon>Caprinae</taxon>
        <taxon>Ovis</taxon>
    </lineage>
</organism>
<dbReference type="InterPro" id="IPR003879">
    <property type="entry name" value="Butyrophylin_SPRY"/>
</dbReference>
<dbReference type="AlphaFoldDB" id="A0A835ZP36"/>
<sequence length="475" mass="54233">MDSDTLEAFQNELTCSICMNCFLDPVTIDCGHSFCRPCLSLCWEEDWIPKSCPECRGISAKTQFTTNIVLKRLASLARQARADHDHSSEEQICVTHQEAKGLFCEADQTLLCGPCSERPEHTAHSHRPIHRAAEESREKLLKRMGSLWKIREEMQTILHQEAKKTRSFKDYVALRKEMITAEYRRMPLSLLEEEQLHLEALEREAKEICEQLEDSVFRMTQYRASLKEMYRELTGMCCKPDGELLQVRKEEMQKPQPVNPELTCWPVTGILDTLNNFRVTFSLSNEVSSQRIRLFDDARSLKYEHDSPHASSGGGTWEYLAAWGAQSSVSGKQYWEMRVDSSWDWAVGVCKDSWVRKDAGILDESNRDNFLLVCVKQDDRYQLWTTAPTTPLYRERPLGRAGVFLDCDRGSVSFVDAAKHSLLWSTMMECALSLSGPSSALATGEEADSRPRWDTQDSFSGGALVQCCKRILHCL</sequence>
<dbReference type="SUPFAM" id="SSF49899">
    <property type="entry name" value="Concanavalin A-like lectins/glucanases"/>
    <property type="match status" value="1"/>
</dbReference>
<dbReference type="SUPFAM" id="SSF57845">
    <property type="entry name" value="B-box zinc-binding domain"/>
    <property type="match status" value="1"/>
</dbReference>
<name>A0A835ZP36_SHEEP</name>
<dbReference type="Gene3D" id="3.30.160.60">
    <property type="entry name" value="Classic Zinc Finger"/>
    <property type="match status" value="1"/>
</dbReference>
<evidence type="ECO:0008006" key="12">
    <source>
        <dbReference type="Google" id="ProtNLM"/>
    </source>
</evidence>
<dbReference type="GO" id="GO:0008270">
    <property type="term" value="F:zinc ion binding"/>
    <property type="evidence" value="ECO:0007669"/>
    <property type="project" value="UniProtKB-KW"/>
</dbReference>
<dbReference type="SUPFAM" id="SSF57850">
    <property type="entry name" value="RING/U-box"/>
    <property type="match status" value="1"/>
</dbReference>
<keyword evidence="3 5" id="KW-0863">Zinc-finger</keyword>
<feature type="domain" description="RING-type" evidence="7">
    <location>
        <begin position="15"/>
        <end position="56"/>
    </location>
</feature>
<evidence type="ECO:0000256" key="2">
    <source>
        <dbReference type="ARBA" id="ARBA00022723"/>
    </source>
</evidence>
<dbReference type="PROSITE" id="PS50188">
    <property type="entry name" value="B302_SPRY"/>
    <property type="match status" value="1"/>
</dbReference>
<dbReference type="CDD" id="cd19783">
    <property type="entry name" value="Bbox2_TRIM43-like"/>
    <property type="match status" value="1"/>
</dbReference>
<evidence type="ECO:0000256" key="4">
    <source>
        <dbReference type="ARBA" id="ARBA00022833"/>
    </source>
</evidence>
<evidence type="ECO:0000313" key="11">
    <source>
        <dbReference type="Proteomes" id="UP000664991"/>
    </source>
</evidence>
<dbReference type="Proteomes" id="UP000664991">
    <property type="component" value="Chromosome 21"/>
</dbReference>
<reference evidence="10 11" key="1">
    <citation type="submission" date="2020-12" db="EMBL/GenBank/DDBJ databases">
        <title>De novo assembly of Tibetan sheep genome.</title>
        <authorList>
            <person name="Li X."/>
        </authorList>
    </citation>
    <scope>NUCLEOTIDE SEQUENCE [LARGE SCALE GENOMIC DNA]</scope>
    <source>
        <tissue evidence="10">Heart</tissue>
    </source>
</reference>
<evidence type="ECO:0000259" key="9">
    <source>
        <dbReference type="PROSITE" id="PS50188"/>
    </source>
</evidence>
<dbReference type="Pfam" id="PF00643">
    <property type="entry name" value="zf-B_box"/>
    <property type="match status" value="1"/>
</dbReference>
<protein>
    <recommendedName>
        <fullName evidence="12">Tripartite motif-containing protein 64-like</fullName>
    </recommendedName>
</protein>
<proteinExistence type="inferred from homology"/>
<dbReference type="PROSITE" id="PS00518">
    <property type="entry name" value="ZF_RING_1"/>
    <property type="match status" value="1"/>
</dbReference>
<evidence type="ECO:0000259" key="7">
    <source>
        <dbReference type="PROSITE" id="PS50089"/>
    </source>
</evidence>
<dbReference type="InterPro" id="IPR043136">
    <property type="entry name" value="B30.2/SPRY_sf"/>
</dbReference>
<keyword evidence="2" id="KW-0479">Metal-binding</keyword>
<keyword evidence="6" id="KW-0175">Coiled coil</keyword>
<dbReference type="InterPro" id="IPR017907">
    <property type="entry name" value="Znf_RING_CS"/>
</dbReference>
<dbReference type="Pfam" id="PF00097">
    <property type="entry name" value="zf-C3HC4"/>
    <property type="match status" value="1"/>
</dbReference>